<evidence type="ECO:0000256" key="5">
    <source>
        <dbReference type="ARBA" id="ARBA00023136"/>
    </source>
</evidence>
<organism evidence="8 9">
    <name type="scientific">Fodinisporobacter ferrooxydans</name>
    <dbReference type="NCBI Taxonomy" id="2901836"/>
    <lineage>
        <taxon>Bacteria</taxon>
        <taxon>Bacillati</taxon>
        <taxon>Bacillota</taxon>
        <taxon>Bacilli</taxon>
        <taxon>Bacillales</taxon>
        <taxon>Alicyclobacillaceae</taxon>
        <taxon>Fodinisporobacter</taxon>
    </lineage>
</organism>
<feature type="domain" description="ResB-like" evidence="7">
    <location>
        <begin position="36"/>
        <end position="367"/>
    </location>
</feature>
<sequence>MKEVKVSQHSSQQIHRGRKRNQKTLLDGIWGFFVSVRVAIVIIVIIAVSSVIGTVIPQENAIPSSDPANYYAAKYGTIGKIVYQFGFTNMYTSWWFLTLLLLLATSLVICSWERIVPLYKSLQHQVVQKSVLWLQQRKIYVQISEQLPFSDACEGVPESAGTNSAFTKLMKTLSQKRYKLKTDGDSFLAEKGRFSRFGPYILHVGLLIVIAGAFSRVIPGWYFDTMLAIPEGQTVQVPHTNFSIRNDKFTIHYYTDGRPSLYETKVSIVRNQKIVKTANIQVNHALEFDHLQFLQSSFEDPYFETATITFSKPGSKQILGSFPVDFAHPKFAYHSGAYTIHVVNYYPEFKMENNQPTTESNVPRKPTFLFQVEGPGIAKPSPQAFFAFFPILSHLEKGTPVEFMIRDIVKNQPTILRVHKDLGVPIVYFGCVIIVLGLILSFYFQHRLIWGRREEGVLHIGAQTNKNWLGLSRELETVISGQLGLPMGEGGSIVVKRK</sequence>
<gene>
    <name evidence="8" type="ORF">LSG31_18645</name>
</gene>
<evidence type="ECO:0000259" key="7">
    <source>
        <dbReference type="Pfam" id="PF05140"/>
    </source>
</evidence>
<comment type="subcellular location">
    <subcellularLocation>
        <location evidence="1">Membrane</location>
        <topology evidence="1">Multi-pass membrane protein</topology>
    </subcellularLocation>
</comment>
<dbReference type="RefSeq" id="WP_347436562.1">
    <property type="nucleotide sequence ID" value="NZ_CP089291.1"/>
</dbReference>
<evidence type="ECO:0000256" key="4">
    <source>
        <dbReference type="ARBA" id="ARBA00022989"/>
    </source>
</evidence>
<dbReference type="PANTHER" id="PTHR31566">
    <property type="entry name" value="CYTOCHROME C BIOGENESIS PROTEIN CCS1, CHLOROPLASTIC"/>
    <property type="match status" value="1"/>
</dbReference>
<evidence type="ECO:0000256" key="1">
    <source>
        <dbReference type="ARBA" id="ARBA00004141"/>
    </source>
</evidence>
<evidence type="ECO:0000313" key="8">
    <source>
        <dbReference type="EMBL" id="UOF89870.1"/>
    </source>
</evidence>
<feature type="transmembrane region" description="Helical" evidence="6">
    <location>
        <begin position="93"/>
        <end position="112"/>
    </location>
</feature>
<protein>
    <submittedName>
        <fullName evidence="8">Cytochrome c biogenesis protein ResB</fullName>
    </submittedName>
</protein>
<evidence type="ECO:0000256" key="6">
    <source>
        <dbReference type="SAM" id="Phobius"/>
    </source>
</evidence>
<dbReference type="InterPro" id="IPR023494">
    <property type="entry name" value="Cyt_c_bgen_Ccs1/CcsB/ResB"/>
</dbReference>
<dbReference type="PANTHER" id="PTHR31566:SF0">
    <property type="entry name" value="CYTOCHROME C BIOGENESIS PROTEIN CCS1, CHLOROPLASTIC"/>
    <property type="match status" value="1"/>
</dbReference>
<evidence type="ECO:0000256" key="2">
    <source>
        <dbReference type="ARBA" id="ARBA00022692"/>
    </source>
</evidence>
<keyword evidence="9" id="KW-1185">Reference proteome</keyword>
<feature type="transmembrane region" description="Helical" evidence="6">
    <location>
        <begin position="200"/>
        <end position="223"/>
    </location>
</feature>
<keyword evidence="5 6" id="KW-0472">Membrane</keyword>
<keyword evidence="3" id="KW-0201">Cytochrome c-type biogenesis</keyword>
<evidence type="ECO:0000256" key="3">
    <source>
        <dbReference type="ARBA" id="ARBA00022748"/>
    </source>
</evidence>
<reference evidence="8" key="1">
    <citation type="submission" date="2021-12" db="EMBL/GenBank/DDBJ databases">
        <title>Alicyclobacillaceae gen. nov., sp. nov., isolated from chalcocite enrichment system.</title>
        <authorList>
            <person name="Jiang Z."/>
        </authorList>
    </citation>
    <scope>NUCLEOTIDE SEQUENCE</scope>
    <source>
        <strain evidence="8">MYW30-H2</strain>
    </source>
</reference>
<feature type="domain" description="ResB-like" evidence="7">
    <location>
        <begin position="396"/>
        <end position="476"/>
    </location>
</feature>
<name>A0ABY4CHB5_9BACL</name>
<feature type="transmembrane region" description="Helical" evidence="6">
    <location>
        <begin position="422"/>
        <end position="444"/>
    </location>
</feature>
<keyword evidence="4 6" id="KW-1133">Transmembrane helix</keyword>
<proteinExistence type="predicted"/>
<dbReference type="Proteomes" id="UP000830167">
    <property type="component" value="Chromosome"/>
</dbReference>
<dbReference type="Pfam" id="PF05140">
    <property type="entry name" value="ResB"/>
    <property type="match status" value="2"/>
</dbReference>
<accession>A0ABY4CHB5</accession>
<keyword evidence="2 6" id="KW-0812">Transmembrane</keyword>
<dbReference type="InterPro" id="IPR007816">
    <property type="entry name" value="ResB-like_domain"/>
</dbReference>
<dbReference type="EMBL" id="CP089291">
    <property type="protein sequence ID" value="UOF89870.1"/>
    <property type="molecule type" value="Genomic_DNA"/>
</dbReference>
<evidence type="ECO:0000313" key="9">
    <source>
        <dbReference type="Proteomes" id="UP000830167"/>
    </source>
</evidence>
<feature type="transmembrane region" description="Helical" evidence="6">
    <location>
        <begin position="28"/>
        <end position="56"/>
    </location>
</feature>